<dbReference type="Proteomes" id="UP001256547">
    <property type="component" value="Unassembled WGS sequence"/>
</dbReference>
<dbReference type="RefSeq" id="WP_311801484.1">
    <property type="nucleotide sequence ID" value="NZ_JARPYR010000011.1"/>
</dbReference>
<evidence type="ECO:0000313" key="2">
    <source>
        <dbReference type="EMBL" id="MDT2596737.1"/>
    </source>
</evidence>
<dbReference type="EMBL" id="JARPYR010000011">
    <property type="protein sequence ID" value="MDT2596737.1"/>
    <property type="molecule type" value="Genomic_DNA"/>
</dbReference>
<dbReference type="InterPro" id="IPR043472">
    <property type="entry name" value="Macro_dom-like"/>
</dbReference>
<comment type="caution">
    <text evidence="3">The sequence shown here is derived from an EMBL/GenBank/DDBJ whole genome shotgun (WGS) entry which is preliminary data.</text>
</comment>
<gene>
    <name evidence="3" type="ORF">P7D36_03460</name>
    <name evidence="2" type="ORF">P7D39_06950</name>
</gene>
<name>A0AAW8TLG6_9ENTE</name>
<reference evidence="3 5" key="1">
    <citation type="submission" date="2023-03" db="EMBL/GenBank/DDBJ databases">
        <authorList>
            <person name="Shen W."/>
            <person name="Cai J."/>
        </authorList>
    </citation>
    <scope>NUCLEOTIDE SEQUENCE</scope>
    <source>
        <strain evidence="3">P55-2</strain>
        <strain evidence="2 5">P72-2</strain>
    </source>
</reference>
<dbReference type="Pfam" id="PF01661">
    <property type="entry name" value="Macro"/>
    <property type="match status" value="1"/>
</dbReference>
<accession>A0AAW8TLG6</accession>
<keyword evidence="5" id="KW-1185">Reference proteome</keyword>
<dbReference type="PROSITE" id="PS51154">
    <property type="entry name" value="MACRO"/>
    <property type="match status" value="1"/>
</dbReference>
<protein>
    <submittedName>
        <fullName evidence="3">Macro domain-containing protein</fullName>
    </submittedName>
</protein>
<evidence type="ECO:0000313" key="5">
    <source>
        <dbReference type="Proteomes" id="UP001256547"/>
    </source>
</evidence>
<dbReference type="Proteomes" id="UP001245561">
    <property type="component" value="Unassembled WGS sequence"/>
</dbReference>
<proteinExistence type="predicted"/>
<evidence type="ECO:0000259" key="1">
    <source>
        <dbReference type="PROSITE" id="PS51154"/>
    </source>
</evidence>
<organism evidence="3 4">
    <name type="scientific">Enterococcus dongliensis</name>
    <dbReference type="NCBI Taxonomy" id="2559925"/>
    <lineage>
        <taxon>Bacteria</taxon>
        <taxon>Bacillati</taxon>
        <taxon>Bacillota</taxon>
        <taxon>Bacilli</taxon>
        <taxon>Lactobacillales</taxon>
        <taxon>Enterococcaceae</taxon>
        <taxon>Enterococcus</taxon>
    </lineage>
</organism>
<dbReference type="SUPFAM" id="SSF52949">
    <property type="entry name" value="Macro domain-like"/>
    <property type="match status" value="1"/>
</dbReference>
<dbReference type="PANTHER" id="PTHR11106:SF27">
    <property type="entry name" value="MACRO DOMAIN-CONTAINING PROTEIN"/>
    <property type="match status" value="1"/>
</dbReference>
<evidence type="ECO:0000313" key="3">
    <source>
        <dbReference type="EMBL" id="MDT2636573.1"/>
    </source>
</evidence>
<dbReference type="PANTHER" id="PTHR11106">
    <property type="entry name" value="GANGLIOSIDE INDUCED DIFFERENTIATION ASSOCIATED PROTEIN 2-RELATED"/>
    <property type="match status" value="1"/>
</dbReference>
<evidence type="ECO:0000313" key="4">
    <source>
        <dbReference type="Proteomes" id="UP001245561"/>
    </source>
</evidence>
<dbReference type="Gene3D" id="3.40.220.10">
    <property type="entry name" value="Leucine Aminopeptidase, subunit E, domain 1"/>
    <property type="match status" value="1"/>
</dbReference>
<dbReference type="EMBL" id="JARPYT010000003">
    <property type="protein sequence ID" value="MDT2636573.1"/>
    <property type="molecule type" value="Genomic_DNA"/>
</dbReference>
<dbReference type="SMART" id="SM00506">
    <property type="entry name" value="A1pp"/>
    <property type="match status" value="1"/>
</dbReference>
<feature type="domain" description="Macro" evidence="1">
    <location>
        <begin position="1"/>
        <end position="163"/>
    </location>
</feature>
<dbReference type="AlphaFoldDB" id="A0AAW8TLG6"/>
<dbReference type="InterPro" id="IPR002589">
    <property type="entry name" value="Macro_dom"/>
</dbReference>
<sequence length="163" mass="17475">MIEIKLGDISQLAFQVDAIVNAANADLIPGGGVDGALNRAAGPELKEAMAKIGGTTVGSAVLTPAFDLPATYVIHAVGPRYIDGAHQEKVLLTAAYEAVFRLAHEYKLHSLALPVLSSGIYGYPKAAAAQILYEVATRPENQQFKTTVIVFEPEWLLIFEKLK</sequence>